<comment type="caution">
    <text evidence="1">The sequence shown here is derived from an EMBL/GenBank/DDBJ whole genome shotgun (WGS) entry which is preliminary data.</text>
</comment>
<proteinExistence type="predicted"/>
<evidence type="ECO:0000313" key="1">
    <source>
        <dbReference type="EMBL" id="MPM01856.1"/>
    </source>
</evidence>
<name>A0A644WDE7_9ZZZZ</name>
<accession>A0A644WDE7</accession>
<dbReference type="AlphaFoldDB" id="A0A644WDE7"/>
<organism evidence="1">
    <name type="scientific">bioreactor metagenome</name>
    <dbReference type="NCBI Taxonomy" id="1076179"/>
    <lineage>
        <taxon>unclassified sequences</taxon>
        <taxon>metagenomes</taxon>
        <taxon>ecological metagenomes</taxon>
    </lineage>
</organism>
<gene>
    <name evidence="1" type="ORF">SDC9_48096</name>
</gene>
<reference evidence="1" key="1">
    <citation type="submission" date="2019-08" db="EMBL/GenBank/DDBJ databases">
        <authorList>
            <person name="Kucharzyk K."/>
            <person name="Murdoch R.W."/>
            <person name="Higgins S."/>
            <person name="Loffler F."/>
        </authorList>
    </citation>
    <scope>NUCLEOTIDE SEQUENCE</scope>
</reference>
<dbReference type="EMBL" id="VSSQ01000828">
    <property type="protein sequence ID" value="MPM01856.1"/>
    <property type="molecule type" value="Genomic_DNA"/>
</dbReference>
<sequence length="82" mass="9435">MIYKSAVVIRRVRVTRDLEVHRAGRRDCLAAESGVEDYFLPEIQNGVRIGVTRLQCKYSFVFIHSQRGRVGIDCDCLSTYQL</sequence>
<protein>
    <submittedName>
        <fullName evidence="1">Uncharacterized protein</fullName>
    </submittedName>
</protein>